<sequence length="517" mass="58369">MMAEGNEEVELKFRIFDGTDICHGSYALSTTIVAVKQKLVSEWPQGKSQLPKTVNDLKLIHLGKVLENNKTLSESRVRDGTFAGGGVITMHVVFQPVLTKKKSGMSLKWYQYICLDLNWCLDSRGFSVPRHVALAVGDLNKLACSDHGSVQLLLISPDSSDDIVGSPPLRDFLLLLLLLSSAAAVVEMTLDPYVMAVARWRSKVASCPSSSSEFPIAHVTAPPRIRRRSAILIRPGEAILFGLAWRHVSPRSSDHRPSSSSSSSDSLLVHSSGLDAPDQAHYGSLIRDVPPRLCYPTRRALRHSEAFRRWCAAPYYLDSYSSEASIEEDTEVDPIETEVDMELGIGDGDDVRDHVEIDPRDVRDDTKEYEADYREEIVEPVGEDSSDSSGTRDGIVRSFEDMPIDLDDAVRDFYHHMSEVRIDRIIEIETVQRRLEADQLIARGERASMIERIKSLRLENLKVRAMLDIKRDCVNSLRLHMSLSQEEFRQVRRDHDDTRGRLRRLESYVERHLGFCP</sequence>
<dbReference type="PANTHER" id="PTHR13169:SF12">
    <property type="entry name" value="MEMBRANE-ANCHORED UBIQUITIN-FOLD PROTEIN"/>
    <property type="match status" value="1"/>
</dbReference>
<dbReference type="PANTHER" id="PTHR13169">
    <property type="entry name" value="UBIQUITIN-LIKE PROTEIN 3 HCG-1 PROTEIN"/>
    <property type="match status" value="1"/>
</dbReference>
<dbReference type="EMBL" id="BQNB010016276">
    <property type="protein sequence ID" value="GJT49909.1"/>
    <property type="molecule type" value="Genomic_DNA"/>
</dbReference>
<dbReference type="Pfam" id="PF13881">
    <property type="entry name" value="Rad60-SLD_2"/>
    <property type="match status" value="1"/>
</dbReference>
<dbReference type="PROSITE" id="PS50053">
    <property type="entry name" value="UBIQUITIN_2"/>
    <property type="match status" value="1"/>
</dbReference>
<keyword evidence="2" id="KW-0808">Transferase</keyword>
<gene>
    <name evidence="2" type="ORF">Tco_0976066</name>
</gene>
<reference evidence="2" key="2">
    <citation type="submission" date="2022-01" db="EMBL/GenBank/DDBJ databases">
        <authorList>
            <person name="Yamashiro T."/>
            <person name="Shiraishi A."/>
            <person name="Satake H."/>
            <person name="Nakayama K."/>
        </authorList>
    </citation>
    <scope>NUCLEOTIDE SEQUENCE</scope>
</reference>
<feature type="domain" description="Ubiquitin-like" evidence="1">
    <location>
        <begin position="9"/>
        <end position="81"/>
    </location>
</feature>
<proteinExistence type="predicted"/>
<evidence type="ECO:0000313" key="2">
    <source>
        <dbReference type="EMBL" id="GJT49909.1"/>
    </source>
</evidence>
<keyword evidence="3" id="KW-1185">Reference proteome</keyword>
<evidence type="ECO:0000313" key="3">
    <source>
        <dbReference type="Proteomes" id="UP001151760"/>
    </source>
</evidence>
<evidence type="ECO:0000259" key="1">
    <source>
        <dbReference type="PROSITE" id="PS50053"/>
    </source>
</evidence>
<dbReference type="InterPro" id="IPR040015">
    <property type="entry name" value="UBL3-like"/>
</dbReference>
<dbReference type="InterPro" id="IPR000626">
    <property type="entry name" value="Ubiquitin-like_dom"/>
</dbReference>
<dbReference type="Gene3D" id="3.10.20.90">
    <property type="entry name" value="Phosphatidylinositol 3-kinase Catalytic Subunit, Chain A, domain 1"/>
    <property type="match status" value="1"/>
</dbReference>
<comment type="caution">
    <text evidence="2">The sequence shown here is derived from an EMBL/GenBank/DDBJ whole genome shotgun (WGS) entry which is preliminary data.</text>
</comment>
<organism evidence="2 3">
    <name type="scientific">Tanacetum coccineum</name>
    <dbReference type="NCBI Taxonomy" id="301880"/>
    <lineage>
        <taxon>Eukaryota</taxon>
        <taxon>Viridiplantae</taxon>
        <taxon>Streptophyta</taxon>
        <taxon>Embryophyta</taxon>
        <taxon>Tracheophyta</taxon>
        <taxon>Spermatophyta</taxon>
        <taxon>Magnoliopsida</taxon>
        <taxon>eudicotyledons</taxon>
        <taxon>Gunneridae</taxon>
        <taxon>Pentapetalae</taxon>
        <taxon>asterids</taxon>
        <taxon>campanulids</taxon>
        <taxon>Asterales</taxon>
        <taxon>Asteraceae</taxon>
        <taxon>Asteroideae</taxon>
        <taxon>Anthemideae</taxon>
        <taxon>Anthemidinae</taxon>
        <taxon>Tanacetum</taxon>
    </lineage>
</organism>
<dbReference type="CDD" id="cd01814">
    <property type="entry name" value="Ubl_MUBs_plant"/>
    <property type="match status" value="1"/>
</dbReference>
<dbReference type="Proteomes" id="UP001151760">
    <property type="component" value="Unassembled WGS sequence"/>
</dbReference>
<dbReference type="InterPro" id="IPR039540">
    <property type="entry name" value="UBL3-like_ubiquitin_dom"/>
</dbReference>
<dbReference type="GO" id="GO:0003964">
    <property type="term" value="F:RNA-directed DNA polymerase activity"/>
    <property type="evidence" value="ECO:0007669"/>
    <property type="project" value="UniProtKB-KW"/>
</dbReference>
<keyword evidence="2" id="KW-0695">RNA-directed DNA polymerase</keyword>
<name>A0ABQ5EG70_9ASTR</name>
<protein>
    <submittedName>
        <fullName evidence="2">Reverse transcriptase domain-containing protein</fullName>
    </submittedName>
</protein>
<keyword evidence="2" id="KW-0548">Nucleotidyltransferase</keyword>
<accession>A0ABQ5EG70</accession>
<dbReference type="SUPFAM" id="SSF54236">
    <property type="entry name" value="Ubiquitin-like"/>
    <property type="match status" value="1"/>
</dbReference>
<reference evidence="2" key="1">
    <citation type="journal article" date="2022" name="Int. J. Mol. Sci.">
        <title>Draft Genome of Tanacetum Coccineum: Genomic Comparison of Closely Related Tanacetum-Family Plants.</title>
        <authorList>
            <person name="Yamashiro T."/>
            <person name="Shiraishi A."/>
            <person name="Nakayama K."/>
            <person name="Satake H."/>
        </authorList>
    </citation>
    <scope>NUCLEOTIDE SEQUENCE</scope>
</reference>
<dbReference type="InterPro" id="IPR029071">
    <property type="entry name" value="Ubiquitin-like_domsf"/>
</dbReference>